<keyword evidence="2" id="KW-1185">Reference proteome</keyword>
<evidence type="ECO:0000313" key="1">
    <source>
        <dbReference type="EMBL" id="MET3870047.1"/>
    </source>
</evidence>
<evidence type="ECO:0000313" key="2">
    <source>
        <dbReference type="Proteomes" id="UP001549119"/>
    </source>
</evidence>
<comment type="caution">
    <text evidence="1">The sequence shown here is derived from an EMBL/GenBank/DDBJ whole genome shotgun (WGS) entry which is preliminary data.</text>
</comment>
<proteinExistence type="predicted"/>
<accession>A0ABV2NU45</accession>
<gene>
    <name evidence="1" type="ORF">ABIC20_007432</name>
</gene>
<reference evidence="1 2" key="1">
    <citation type="submission" date="2024-06" db="EMBL/GenBank/DDBJ databases">
        <title>Genomics of switchgrass bacterial isolates.</title>
        <authorList>
            <person name="Shade A."/>
        </authorList>
    </citation>
    <scope>NUCLEOTIDE SEQUENCE [LARGE SCALE GENOMIC DNA]</scope>
    <source>
        <strain evidence="1 2">PvP084</strain>
    </source>
</reference>
<dbReference type="RefSeq" id="WP_209651160.1">
    <property type="nucleotide sequence ID" value="NZ_JBEPNV010000005.1"/>
</dbReference>
<organism evidence="1 2">
    <name type="scientific">Methylobacterium radiotolerans</name>
    <dbReference type="NCBI Taxonomy" id="31998"/>
    <lineage>
        <taxon>Bacteria</taxon>
        <taxon>Pseudomonadati</taxon>
        <taxon>Pseudomonadota</taxon>
        <taxon>Alphaproteobacteria</taxon>
        <taxon>Hyphomicrobiales</taxon>
        <taxon>Methylobacteriaceae</taxon>
        <taxon>Methylobacterium</taxon>
    </lineage>
</organism>
<name>A0ABV2NU45_9HYPH</name>
<protein>
    <submittedName>
        <fullName evidence="1">Uncharacterized protein</fullName>
    </submittedName>
</protein>
<dbReference type="Proteomes" id="UP001549119">
    <property type="component" value="Unassembled WGS sequence"/>
</dbReference>
<sequence length="135" mass="15626">MNSSRVTLLEKVKKGHRLYGGIYLMPDGRKVYLAYRHRKEIFRSGESYISDAVREGNAAWALDDATLLMLRARKIEFAGVLLKDTGDKWLIRTEIFFDRDKASAKNYSGRGGALQRYLPMQHFAFRRAPVKMPKR</sequence>
<dbReference type="EMBL" id="JBEPNW010000008">
    <property type="protein sequence ID" value="MET3870047.1"/>
    <property type="molecule type" value="Genomic_DNA"/>
</dbReference>